<accession>A0ABS2P4T4</accession>
<organism evidence="1 2">
    <name type="scientific">Sutcliffiella tianshenii</name>
    <dbReference type="NCBI Taxonomy" id="1463404"/>
    <lineage>
        <taxon>Bacteria</taxon>
        <taxon>Bacillati</taxon>
        <taxon>Bacillota</taxon>
        <taxon>Bacilli</taxon>
        <taxon>Bacillales</taxon>
        <taxon>Bacillaceae</taxon>
        <taxon>Sutcliffiella</taxon>
    </lineage>
</organism>
<comment type="caution">
    <text evidence="1">The sequence shown here is derived from an EMBL/GenBank/DDBJ whole genome shotgun (WGS) entry which is preliminary data.</text>
</comment>
<name>A0ABS2P4T4_9BACI</name>
<keyword evidence="2" id="KW-1185">Reference proteome</keyword>
<reference evidence="1 2" key="1">
    <citation type="submission" date="2021-01" db="EMBL/GenBank/DDBJ databases">
        <title>Genomic Encyclopedia of Type Strains, Phase IV (KMG-IV): sequencing the most valuable type-strain genomes for metagenomic binning, comparative biology and taxonomic classification.</title>
        <authorList>
            <person name="Goeker M."/>
        </authorList>
    </citation>
    <scope>NUCLEOTIDE SEQUENCE [LARGE SCALE GENOMIC DNA]</scope>
    <source>
        <strain evidence="1 2">DSM 25879</strain>
    </source>
</reference>
<evidence type="ECO:0008006" key="3">
    <source>
        <dbReference type="Google" id="ProtNLM"/>
    </source>
</evidence>
<gene>
    <name evidence="1" type="ORF">JOC95_003853</name>
</gene>
<proteinExistence type="predicted"/>
<sequence>MERNEKMQNLVAEDENKYAIFVAGKVDTITFDLLEEHSIHHVQSMWHEESLKFIRDEYDFLEIDRTPTFVVFDHEKIVFRTHNQDDLIEFLIDNKPN</sequence>
<dbReference type="EMBL" id="JAFBED010000012">
    <property type="protein sequence ID" value="MBM7621945.1"/>
    <property type="molecule type" value="Genomic_DNA"/>
</dbReference>
<dbReference type="Proteomes" id="UP000737402">
    <property type="component" value="Unassembled WGS sequence"/>
</dbReference>
<protein>
    <recommendedName>
        <fullName evidence="3">Thioredoxin-like fold domain-containing protein</fullName>
    </recommendedName>
</protein>
<dbReference type="RefSeq" id="WP_204419005.1">
    <property type="nucleotide sequence ID" value="NZ_JAFBED010000012.1"/>
</dbReference>
<evidence type="ECO:0000313" key="1">
    <source>
        <dbReference type="EMBL" id="MBM7621945.1"/>
    </source>
</evidence>
<evidence type="ECO:0000313" key="2">
    <source>
        <dbReference type="Proteomes" id="UP000737402"/>
    </source>
</evidence>